<dbReference type="EMBL" id="UINC01106493">
    <property type="protein sequence ID" value="SVC71199.1"/>
    <property type="molecule type" value="Genomic_DNA"/>
</dbReference>
<feature type="transmembrane region" description="Helical" evidence="1">
    <location>
        <begin position="15"/>
        <end position="36"/>
    </location>
</feature>
<name>A0A382PCR3_9ZZZZ</name>
<proteinExistence type="predicted"/>
<dbReference type="AlphaFoldDB" id="A0A382PCR3"/>
<evidence type="ECO:0008006" key="3">
    <source>
        <dbReference type="Google" id="ProtNLM"/>
    </source>
</evidence>
<reference evidence="2" key="1">
    <citation type="submission" date="2018-05" db="EMBL/GenBank/DDBJ databases">
        <authorList>
            <person name="Lanie J.A."/>
            <person name="Ng W.-L."/>
            <person name="Kazmierczak K.M."/>
            <person name="Andrzejewski T.M."/>
            <person name="Davidsen T.M."/>
            <person name="Wayne K.J."/>
            <person name="Tettelin H."/>
            <person name="Glass J.I."/>
            <person name="Rusch D."/>
            <person name="Podicherti R."/>
            <person name="Tsui H.-C.T."/>
            <person name="Winkler M.E."/>
        </authorList>
    </citation>
    <scope>NUCLEOTIDE SEQUENCE</scope>
</reference>
<evidence type="ECO:0000256" key="1">
    <source>
        <dbReference type="SAM" id="Phobius"/>
    </source>
</evidence>
<gene>
    <name evidence="2" type="ORF">METZ01_LOCUS324053</name>
</gene>
<feature type="non-terminal residue" evidence="2">
    <location>
        <position position="252"/>
    </location>
</feature>
<keyword evidence="1" id="KW-1133">Transmembrane helix</keyword>
<accession>A0A382PCR3</accession>
<protein>
    <recommendedName>
        <fullName evidence="3">Winged helix-turn helix domain-containing protein</fullName>
    </recommendedName>
</protein>
<evidence type="ECO:0000313" key="2">
    <source>
        <dbReference type="EMBL" id="SVC71199.1"/>
    </source>
</evidence>
<sequence>MSESDSDSSDFEGPLGSGFAGAVAFKLAVCLVYLGINKLLKLKWLAKGELWPGNRKDNAHPRRQVVARLFGIHVDTVRDYWKSRKLLSTRKTRTDAAPKARGAKKINAKTQWPDLYKALADKIKDAQKNGYVVTIPKLLVHLEQYYTIEYGEGCNISESALRYYMIRMGFQWGRISRKLKSGRTKEYVLAWLHKYANERRDYADKPSDKVLCFMDETFLHQDATGDFSWFLASDVNPRAWTTGLLPKTRWGI</sequence>
<keyword evidence="1" id="KW-0472">Membrane</keyword>
<keyword evidence="1" id="KW-0812">Transmembrane</keyword>
<organism evidence="2">
    <name type="scientific">marine metagenome</name>
    <dbReference type="NCBI Taxonomy" id="408172"/>
    <lineage>
        <taxon>unclassified sequences</taxon>
        <taxon>metagenomes</taxon>
        <taxon>ecological metagenomes</taxon>
    </lineage>
</organism>